<dbReference type="PANTHER" id="PTHR11640:SF31">
    <property type="entry name" value="IRREGULAR CHIASM C-ROUGHEST PROTEIN-RELATED"/>
    <property type="match status" value="1"/>
</dbReference>
<evidence type="ECO:0000256" key="6">
    <source>
        <dbReference type="SAM" id="MobiDB-lite"/>
    </source>
</evidence>
<dbReference type="Gene3D" id="2.60.40.10">
    <property type="entry name" value="Immunoglobulins"/>
    <property type="match status" value="2"/>
</dbReference>
<dbReference type="InterPro" id="IPR007110">
    <property type="entry name" value="Ig-like_dom"/>
</dbReference>
<feature type="compositionally biased region" description="Polar residues" evidence="6">
    <location>
        <begin position="1331"/>
        <end position="1355"/>
    </location>
</feature>
<dbReference type="GO" id="GO:0005886">
    <property type="term" value="C:plasma membrane"/>
    <property type="evidence" value="ECO:0007669"/>
    <property type="project" value="TreeGrafter"/>
</dbReference>
<feature type="domain" description="Ig-like" evidence="8">
    <location>
        <begin position="403"/>
        <end position="485"/>
    </location>
</feature>
<keyword evidence="7" id="KW-0812">Transmembrane</keyword>
<dbReference type="SUPFAM" id="SSF48726">
    <property type="entry name" value="Immunoglobulin"/>
    <property type="match status" value="2"/>
</dbReference>
<evidence type="ECO:0000259" key="8">
    <source>
        <dbReference type="PROSITE" id="PS50835"/>
    </source>
</evidence>
<comment type="subcellular location">
    <subcellularLocation>
        <location evidence="1">Membrane</location>
        <topology evidence="1">Single-pass type I membrane protein</topology>
    </subcellularLocation>
</comment>
<dbReference type="InterPro" id="IPR003599">
    <property type="entry name" value="Ig_sub"/>
</dbReference>
<keyword evidence="2 7" id="KW-0472">Membrane</keyword>
<evidence type="ECO:0000313" key="9">
    <source>
        <dbReference type="EMBL" id="KAF6039935.1"/>
    </source>
</evidence>
<feature type="region of interest" description="Disordered" evidence="6">
    <location>
        <begin position="1331"/>
        <end position="1368"/>
    </location>
</feature>
<dbReference type="InterPro" id="IPR051275">
    <property type="entry name" value="Cell_adhesion_signaling"/>
</dbReference>
<protein>
    <submittedName>
        <fullName evidence="9">DOME</fullName>
    </submittedName>
</protein>
<dbReference type="SUPFAM" id="SSF49265">
    <property type="entry name" value="Fibronectin type III"/>
    <property type="match status" value="1"/>
</dbReference>
<dbReference type="InterPro" id="IPR013783">
    <property type="entry name" value="Ig-like_fold"/>
</dbReference>
<comment type="caution">
    <text evidence="9">The sequence shown here is derived from an EMBL/GenBank/DDBJ whole genome shotgun (WGS) entry which is preliminary data.</text>
</comment>
<dbReference type="GO" id="GO:0050839">
    <property type="term" value="F:cell adhesion molecule binding"/>
    <property type="evidence" value="ECO:0007669"/>
    <property type="project" value="TreeGrafter"/>
</dbReference>
<dbReference type="InterPro" id="IPR036116">
    <property type="entry name" value="FN3_sf"/>
</dbReference>
<evidence type="ECO:0000256" key="2">
    <source>
        <dbReference type="ARBA" id="ARBA00023136"/>
    </source>
</evidence>
<feature type="transmembrane region" description="Helical" evidence="7">
    <location>
        <begin position="1061"/>
        <end position="1086"/>
    </location>
</feature>
<dbReference type="Proteomes" id="UP000593567">
    <property type="component" value="Unassembled WGS sequence"/>
</dbReference>
<dbReference type="GO" id="GO:0098609">
    <property type="term" value="P:cell-cell adhesion"/>
    <property type="evidence" value="ECO:0007669"/>
    <property type="project" value="TreeGrafter"/>
</dbReference>
<dbReference type="InterPro" id="IPR036179">
    <property type="entry name" value="Ig-like_dom_sf"/>
</dbReference>
<dbReference type="PROSITE" id="PS50835">
    <property type="entry name" value="IG_LIKE"/>
    <property type="match status" value="2"/>
</dbReference>
<accession>A0A7J7KP97</accession>
<name>A0A7J7KP97_BUGNE</name>
<reference evidence="9" key="1">
    <citation type="submission" date="2020-06" db="EMBL/GenBank/DDBJ databases">
        <title>Draft genome of Bugula neritina, a colonial animal packing powerful symbionts and potential medicines.</title>
        <authorList>
            <person name="Rayko M."/>
        </authorList>
    </citation>
    <scope>NUCLEOTIDE SEQUENCE [LARGE SCALE GENOMIC DNA]</scope>
    <source>
        <strain evidence="9">Kwan_BN1</strain>
    </source>
</reference>
<dbReference type="PANTHER" id="PTHR11640">
    <property type="entry name" value="NEPHRIN"/>
    <property type="match status" value="1"/>
</dbReference>
<dbReference type="EMBL" id="VXIV02000200">
    <property type="protein sequence ID" value="KAF6039935.1"/>
    <property type="molecule type" value="Genomic_DNA"/>
</dbReference>
<feature type="domain" description="Ig-like" evidence="8">
    <location>
        <begin position="261"/>
        <end position="354"/>
    </location>
</feature>
<evidence type="ECO:0000313" key="10">
    <source>
        <dbReference type="Proteomes" id="UP000593567"/>
    </source>
</evidence>
<keyword evidence="4" id="KW-0325">Glycoprotein</keyword>
<keyword evidence="3" id="KW-1015">Disulfide bond</keyword>
<evidence type="ECO:0000256" key="5">
    <source>
        <dbReference type="ARBA" id="ARBA00023319"/>
    </source>
</evidence>
<keyword evidence="10" id="KW-1185">Reference proteome</keyword>
<organism evidence="9 10">
    <name type="scientific">Bugula neritina</name>
    <name type="common">Brown bryozoan</name>
    <name type="synonym">Sertularia neritina</name>
    <dbReference type="NCBI Taxonomy" id="10212"/>
    <lineage>
        <taxon>Eukaryota</taxon>
        <taxon>Metazoa</taxon>
        <taxon>Spiralia</taxon>
        <taxon>Lophotrochozoa</taxon>
        <taxon>Bryozoa</taxon>
        <taxon>Gymnolaemata</taxon>
        <taxon>Cheilostomatida</taxon>
        <taxon>Flustrina</taxon>
        <taxon>Buguloidea</taxon>
        <taxon>Bugulidae</taxon>
        <taxon>Bugula</taxon>
    </lineage>
</organism>
<sequence>MSLNIVITKRKDVTLPVVLNQECYSERFTNLVCLFETNKELNESVSWNLTYITRARRHCVIGTCTYLACDTMTVLPVVRSGRDYQMLQCLVKGSTKVFIDAVYDWQVTGVSNDHSTSSLTSTKLSSDILKLKAPAVLSHIPRNDSLSVKVQLYEDDMLTISFGQLGMIEAAVMSQGINYLIDVESQHTETNHFQLKYTAMNTTNWLHIPNLQPNTNYTIRIFNQIRQAAYGSYWGDATQLMVTTLSSGTEMPRAPSDELSPVAVDSLTNYMTMTAIYVAEDGYAGYEARVGDTVTIRCRIRNATAPRDILYSADNGATGFLQETDNRKMRLEDSDWVNVTLRDVQIADSGMYSCSDDEKRLRVVESAVDPSTALAYETTTIVQSMRLSARLMMDAKYVNIPKPKHSSFKHYAGYVAKVGDTVTISCIIYDYSSTLTLLKTLSNGTRLVIDMTKDRTNRVSVNRTNEWLNVTIFSTREEDSGKYKCSDDLRFLTVVNPENPPRITGHRCESYRDQSYVCTFDTNTISTDVVFWTLTFSTRERRHCLGGFCENLKCNQLTVVPGEAGAFDQLVCENQSFWFIDMIYDWIARGDNPFINHTSTLSTTLNSSVVTLGPPNVVDHRSLSDSISLDVALFHKDYNSLVYSYPGHVEYAVIKYGMKIQVTLRSHPQFESSSLDKTPNVEVRVYTNKGPRNWIHITDLEPFTTYDISVTNQLNNTVNTDIWSQSTNLTLSTKPTLAEVGPEQSLYGFTIQQSSKCKPKREVSLYWKGVPEASGEGNGVIRSYYINTVDNFHLIKHGYTRKIQLLNSSTHTQQAVLPGSARIAELCADNNEMVFEIFPANDAGIGEESSKYFIPAQTEVLELRECDISVDYVKSSDEMSVSWSLHTRSYNYTVFWCNTDFGDQCVEQVEWRSVESADNKVKFKSGGNFLRYKFGVSLNDGMMRSSGIIWHNCINHLDRDLSTPMIHVSLFDLEATVTIKDSCVKNTRRAEYYSVLSCVYDVKKELCVSAEANVTVDPCLMQTTILLKKYAKNYAFWVVSHAGEQKVKSNLVIDKPQQKGAWAIILGLVLAFTVIIIAILFSIYYAKKKRQAGRLKAPKLVQPVDLMAEKNDSSLSEESDYDDGPGFGHDDPYYQVINNSTVLQLQSVRHSEVDLSSVPDESFTPTERFYENKVDSDHQLYREDDSNYQTRITSFKDDDAILSGCSFDGLPNYYLRCVETDSTALSLSAELFCTSGDSGDMKIDLSRFLTSGSSAYGEQPIEYKKAKVANRLQNESKSDSEQATRLLVDVGKEASDDSANISDYYTKDGFLQRPTNKVELEYIRGSECLDNGSQVHSEESVNPPQIDVSENSSGDSGYVGRNLCSSSM</sequence>
<evidence type="ECO:0000256" key="7">
    <source>
        <dbReference type="SAM" id="Phobius"/>
    </source>
</evidence>
<keyword evidence="5" id="KW-0393">Immunoglobulin domain</keyword>
<dbReference type="SMART" id="SM00409">
    <property type="entry name" value="IG"/>
    <property type="match status" value="3"/>
</dbReference>
<dbReference type="GO" id="GO:0005911">
    <property type="term" value="C:cell-cell junction"/>
    <property type="evidence" value="ECO:0007669"/>
    <property type="project" value="TreeGrafter"/>
</dbReference>
<evidence type="ECO:0000256" key="4">
    <source>
        <dbReference type="ARBA" id="ARBA00023180"/>
    </source>
</evidence>
<keyword evidence="7" id="KW-1133">Transmembrane helix</keyword>
<evidence type="ECO:0000256" key="3">
    <source>
        <dbReference type="ARBA" id="ARBA00023157"/>
    </source>
</evidence>
<gene>
    <name evidence="9" type="ORF">EB796_001787</name>
</gene>
<dbReference type="OrthoDB" id="6084143at2759"/>
<proteinExistence type="predicted"/>
<evidence type="ECO:0000256" key="1">
    <source>
        <dbReference type="ARBA" id="ARBA00004479"/>
    </source>
</evidence>